<accession>A0A2R8BWQ4</accession>
<evidence type="ECO:0000256" key="3">
    <source>
        <dbReference type="ARBA" id="ARBA00022475"/>
    </source>
</evidence>
<evidence type="ECO:0000256" key="7">
    <source>
        <dbReference type="ARBA" id="ARBA00023136"/>
    </source>
</evidence>
<keyword evidence="4 9" id="KW-0997">Cell inner membrane</keyword>
<organism evidence="11 12">
    <name type="scientific">Palleronia abyssalis</name>
    <dbReference type="NCBI Taxonomy" id="1501240"/>
    <lineage>
        <taxon>Bacteria</taxon>
        <taxon>Pseudomonadati</taxon>
        <taxon>Pseudomonadota</taxon>
        <taxon>Alphaproteobacteria</taxon>
        <taxon>Rhodobacterales</taxon>
        <taxon>Roseobacteraceae</taxon>
        <taxon>Palleronia</taxon>
    </lineage>
</organism>
<evidence type="ECO:0000256" key="8">
    <source>
        <dbReference type="ARBA" id="ARBA00038436"/>
    </source>
</evidence>
<evidence type="ECO:0000313" key="11">
    <source>
        <dbReference type="EMBL" id="SPJ24575.1"/>
    </source>
</evidence>
<comment type="function">
    <text evidence="9">Part of the tripartite ATP-independent periplasmic (TRAP) transport system.</text>
</comment>
<feature type="domain" description="Tripartite ATP-independent periplasmic transporters DctQ component" evidence="10">
    <location>
        <begin position="30"/>
        <end position="159"/>
    </location>
</feature>
<dbReference type="GO" id="GO:0022857">
    <property type="term" value="F:transmembrane transporter activity"/>
    <property type="evidence" value="ECO:0007669"/>
    <property type="project" value="UniProtKB-UniRule"/>
</dbReference>
<keyword evidence="3" id="KW-1003">Cell membrane</keyword>
<dbReference type="InterPro" id="IPR055348">
    <property type="entry name" value="DctQ"/>
</dbReference>
<dbReference type="AlphaFoldDB" id="A0A2R8BWQ4"/>
<evidence type="ECO:0000256" key="5">
    <source>
        <dbReference type="ARBA" id="ARBA00022692"/>
    </source>
</evidence>
<feature type="transmembrane region" description="Helical" evidence="9">
    <location>
        <begin position="12"/>
        <end position="32"/>
    </location>
</feature>
<dbReference type="GO" id="GO:0015740">
    <property type="term" value="P:C4-dicarboxylate transport"/>
    <property type="evidence" value="ECO:0007669"/>
    <property type="project" value="TreeGrafter"/>
</dbReference>
<comment type="subunit">
    <text evidence="9">The complex comprises the extracytoplasmic solute receptor protein and the two transmembrane proteins.</text>
</comment>
<dbReference type="Pfam" id="PF04290">
    <property type="entry name" value="DctQ"/>
    <property type="match status" value="1"/>
</dbReference>
<keyword evidence="7 9" id="KW-0472">Membrane</keyword>
<evidence type="ECO:0000313" key="12">
    <source>
        <dbReference type="Proteomes" id="UP000244912"/>
    </source>
</evidence>
<evidence type="ECO:0000256" key="1">
    <source>
        <dbReference type="ARBA" id="ARBA00004429"/>
    </source>
</evidence>
<reference evidence="12" key="1">
    <citation type="submission" date="2018-03" db="EMBL/GenBank/DDBJ databases">
        <authorList>
            <person name="Rodrigo-Torres L."/>
            <person name="Arahal R. D."/>
            <person name="Lucena T."/>
        </authorList>
    </citation>
    <scope>NUCLEOTIDE SEQUENCE [LARGE SCALE GENOMIC DNA]</scope>
    <source>
        <strain evidence="12">CECT 8504</strain>
    </source>
</reference>
<feature type="transmembrane region" description="Helical" evidence="9">
    <location>
        <begin position="52"/>
        <end position="69"/>
    </location>
</feature>
<comment type="similarity">
    <text evidence="8 9">Belongs to the TRAP transporter small permease family.</text>
</comment>
<evidence type="ECO:0000259" key="10">
    <source>
        <dbReference type="Pfam" id="PF04290"/>
    </source>
</evidence>
<gene>
    <name evidence="11" type="ORF">PAA8504_02409</name>
</gene>
<dbReference type="InterPro" id="IPR007387">
    <property type="entry name" value="TRAP_DctQ"/>
</dbReference>
<keyword evidence="5 9" id="KW-0812">Transmembrane</keyword>
<name>A0A2R8BWQ4_9RHOB</name>
<proteinExistence type="inferred from homology"/>
<feature type="transmembrane region" description="Helical" evidence="9">
    <location>
        <begin position="133"/>
        <end position="156"/>
    </location>
</feature>
<dbReference type="OrthoDB" id="9797534at2"/>
<dbReference type="PANTHER" id="PTHR35011">
    <property type="entry name" value="2,3-DIKETO-L-GULONATE TRAP TRANSPORTER SMALL PERMEASE PROTEIN YIAM"/>
    <property type="match status" value="1"/>
</dbReference>
<dbReference type="GO" id="GO:0005886">
    <property type="term" value="C:plasma membrane"/>
    <property type="evidence" value="ECO:0007669"/>
    <property type="project" value="UniProtKB-SubCell"/>
</dbReference>
<evidence type="ECO:0000256" key="6">
    <source>
        <dbReference type="ARBA" id="ARBA00022989"/>
    </source>
</evidence>
<dbReference type="Proteomes" id="UP000244912">
    <property type="component" value="Unassembled WGS sequence"/>
</dbReference>
<feature type="transmembrane region" description="Helical" evidence="9">
    <location>
        <begin position="90"/>
        <end position="113"/>
    </location>
</feature>
<keyword evidence="6 9" id="KW-1133">Transmembrane helix</keyword>
<keyword evidence="2 9" id="KW-0813">Transport</keyword>
<evidence type="ECO:0000256" key="2">
    <source>
        <dbReference type="ARBA" id="ARBA00022448"/>
    </source>
</evidence>
<comment type="subcellular location">
    <subcellularLocation>
        <location evidence="1 9">Cell inner membrane</location>
        <topology evidence="1 9">Multi-pass membrane protein</topology>
    </subcellularLocation>
</comment>
<dbReference type="EMBL" id="ONZF01000004">
    <property type="protein sequence ID" value="SPJ24575.1"/>
    <property type="molecule type" value="Genomic_DNA"/>
</dbReference>
<evidence type="ECO:0000256" key="9">
    <source>
        <dbReference type="RuleBase" id="RU369079"/>
    </source>
</evidence>
<protein>
    <recommendedName>
        <fullName evidence="9">TRAP transporter small permease protein</fullName>
    </recommendedName>
</protein>
<keyword evidence="12" id="KW-1185">Reference proteome</keyword>
<dbReference type="PANTHER" id="PTHR35011:SF10">
    <property type="entry name" value="TRAP TRANSPORTER SMALL PERMEASE PROTEIN"/>
    <property type="match status" value="1"/>
</dbReference>
<sequence length="167" mass="18156">MKMRTVLTLFDRLITAMAWASGAVFVALSVYITISALGRYFGLFFTRGNDDLSSFALAFGSTFGLAYALKIDAHVRVDILFSALPPGLRNALSTVSLALMALFAGLLAVYGWTLCFESFGLGTRSVSIVQTPIWVPQACVAFGFSILALQAIRMMVELLLDQLRVRG</sequence>
<evidence type="ECO:0000256" key="4">
    <source>
        <dbReference type="ARBA" id="ARBA00022519"/>
    </source>
</evidence>